<evidence type="ECO:0000256" key="8">
    <source>
        <dbReference type="ARBA" id="ARBA00023150"/>
    </source>
</evidence>
<keyword evidence="7" id="KW-0342">GTP-binding</keyword>
<dbReference type="InterPro" id="IPR010505">
    <property type="entry name" value="MoaA_twitch"/>
</dbReference>
<dbReference type="InterPro" id="IPR013785">
    <property type="entry name" value="Aldolase_TIM"/>
</dbReference>
<evidence type="ECO:0000256" key="3">
    <source>
        <dbReference type="ARBA" id="ARBA00022723"/>
    </source>
</evidence>
<keyword evidence="6" id="KW-0411">Iron-sulfur</keyword>
<dbReference type="GO" id="GO:0006777">
    <property type="term" value="P:Mo-molybdopterin cofactor biosynthetic process"/>
    <property type="evidence" value="ECO:0007669"/>
    <property type="project" value="UniProtKB-KW"/>
</dbReference>
<dbReference type="GO" id="GO:0051539">
    <property type="term" value="F:4 iron, 4 sulfur cluster binding"/>
    <property type="evidence" value="ECO:0007669"/>
    <property type="project" value="UniProtKB-KW"/>
</dbReference>
<dbReference type="InterPro" id="IPR013483">
    <property type="entry name" value="MoaA"/>
</dbReference>
<dbReference type="SFLD" id="SFLDG01067">
    <property type="entry name" value="SPASM/twitch_domain_containing"/>
    <property type="match status" value="1"/>
</dbReference>
<keyword evidence="3" id="KW-0479">Metal-binding</keyword>
<dbReference type="InterPro" id="IPR007197">
    <property type="entry name" value="rSAM"/>
</dbReference>
<dbReference type="InterPro" id="IPR050105">
    <property type="entry name" value="MoCo_biosynth_MoaA/MoaC"/>
</dbReference>
<evidence type="ECO:0000256" key="6">
    <source>
        <dbReference type="ARBA" id="ARBA00023014"/>
    </source>
</evidence>
<dbReference type="SUPFAM" id="SSF102114">
    <property type="entry name" value="Radical SAM enzymes"/>
    <property type="match status" value="1"/>
</dbReference>
<dbReference type="InterPro" id="IPR058240">
    <property type="entry name" value="rSAM_sf"/>
</dbReference>
<keyword evidence="1" id="KW-0004">4Fe-4S</keyword>
<gene>
    <name evidence="11" type="ORF">DVS28_a2385</name>
</gene>
<accession>A0A346XXW9</accession>
<keyword evidence="4" id="KW-0547">Nucleotide-binding</keyword>
<dbReference type="PANTHER" id="PTHR22960">
    <property type="entry name" value="MOLYBDOPTERIN COFACTOR SYNTHESIS PROTEIN A"/>
    <property type="match status" value="1"/>
</dbReference>
<dbReference type="CDD" id="cd21117">
    <property type="entry name" value="Twitch_MoaA"/>
    <property type="match status" value="1"/>
</dbReference>
<protein>
    <submittedName>
        <fullName evidence="11">Molybdenum cofactor biosynthesis protein MoaA</fullName>
    </submittedName>
</protein>
<dbReference type="GO" id="GO:0005525">
    <property type="term" value="F:GTP binding"/>
    <property type="evidence" value="ECO:0007669"/>
    <property type="project" value="UniProtKB-KW"/>
</dbReference>
<dbReference type="AlphaFoldDB" id="A0A346XXW9"/>
<dbReference type="EMBL" id="CP031165">
    <property type="protein sequence ID" value="AXV07066.1"/>
    <property type="molecule type" value="Genomic_DNA"/>
</dbReference>
<dbReference type="Pfam" id="PF06463">
    <property type="entry name" value="Mob_synth_C"/>
    <property type="match status" value="1"/>
</dbReference>
<dbReference type="Gene3D" id="3.20.20.70">
    <property type="entry name" value="Aldolase class I"/>
    <property type="match status" value="1"/>
</dbReference>
<organism evidence="11 12">
    <name type="scientific">Euzebya pacifica</name>
    <dbReference type="NCBI Taxonomy" id="1608957"/>
    <lineage>
        <taxon>Bacteria</taxon>
        <taxon>Bacillati</taxon>
        <taxon>Actinomycetota</taxon>
        <taxon>Nitriliruptoria</taxon>
        <taxon>Euzebyales</taxon>
    </lineage>
</organism>
<dbReference type="GO" id="GO:0061798">
    <property type="term" value="F:GTP 3',8'-cyclase activity"/>
    <property type="evidence" value="ECO:0007669"/>
    <property type="project" value="TreeGrafter"/>
</dbReference>
<dbReference type="SFLD" id="SFLDS00029">
    <property type="entry name" value="Radical_SAM"/>
    <property type="match status" value="1"/>
</dbReference>
<evidence type="ECO:0000256" key="4">
    <source>
        <dbReference type="ARBA" id="ARBA00022741"/>
    </source>
</evidence>
<keyword evidence="9" id="KW-0456">Lyase</keyword>
<proteinExistence type="predicted"/>
<evidence type="ECO:0000256" key="1">
    <source>
        <dbReference type="ARBA" id="ARBA00022485"/>
    </source>
</evidence>
<reference evidence="11 12" key="1">
    <citation type="submission" date="2018-09" db="EMBL/GenBank/DDBJ databases">
        <title>Complete genome sequence of Euzebya sp. DY32-46 isolated from seawater of Pacific Ocean.</title>
        <authorList>
            <person name="Xu L."/>
            <person name="Wu Y.-H."/>
            <person name="Xu X.-W."/>
        </authorList>
    </citation>
    <scope>NUCLEOTIDE SEQUENCE [LARGE SCALE GENOMIC DNA]</scope>
    <source>
        <strain evidence="11 12">DY32-46</strain>
    </source>
</reference>
<evidence type="ECO:0000256" key="7">
    <source>
        <dbReference type="ARBA" id="ARBA00023134"/>
    </source>
</evidence>
<dbReference type="NCBIfam" id="TIGR02666">
    <property type="entry name" value="moaA"/>
    <property type="match status" value="1"/>
</dbReference>
<keyword evidence="5" id="KW-0408">Iron</keyword>
<dbReference type="SFLD" id="SFLDG01386">
    <property type="entry name" value="main_SPASM_domain-containing"/>
    <property type="match status" value="1"/>
</dbReference>
<evidence type="ECO:0000256" key="9">
    <source>
        <dbReference type="ARBA" id="ARBA00023239"/>
    </source>
</evidence>
<dbReference type="PROSITE" id="PS51918">
    <property type="entry name" value="RADICAL_SAM"/>
    <property type="match status" value="1"/>
</dbReference>
<evidence type="ECO:0000256" key="2">
    <source>
        <dbReference type="ARBA" id="ARBA00022691"/>
    </source>
</evidence>
<dbReference type="GO" id="GO:0061799">
    <property type="term" value="F:cyclic pyranopterin monophosphate synthase activity"/>
    <property type="evidence" value="ECO:0007669"/>
    <property type="project" value="TreeGrafter"/>
</dbReference>
<dbReference type="InterPro" id="IPR040064">
    <property type="entry name" value="MoaA-like"/>
</dbReference>
<dbReference type="CDD" id="cd01335">
    <property type="entry name" value="Radical_SAM"/>
    <property type="match status" value="1"/>
</dbReference>
<dbReference type="SFLD" id="SFLDG01383">
    <property type="entry name" value="cyclic_pyranopterin_phosphate"/>
    <property type="match status" value="1"/>
</dbReference>
<sequence>MTDRCNFRCTYCMPRELFGPDHAFLERSALLSFEEIVRVVRAAAGHGVSKIRLTGGEPLLRRGLPDLVAMIRAVDGIDDIAMTTNGVLLPDLLPDLVQAGLDRVTVSLDAMDPETFLRMADTKVDVGVVLAAIDASVEAGLGTKVNAVVQRGVNEGQIVPLAEMGRDKGVTVRFIEFMDVGSTNRWTPTDVVSAQEILDTIGAVHPLEGADEHRGTAVADTHRYADGGGTVGVIASVTQPFCATCVRARLSAIGELFTCLFASKGHDLRAFLRDERATDPELVEELGRIWGRRTDRYSEVRHQRQHQPADRVEMSYIGG</sequence>
<dbReference type="SMART" id="SM00729">
    <property type="entry name" value="Elp3"/>
    <property type="match status" value="1"/>
</dbReference>
<dbReference type="Proteomes" id="UP000264006">
    <property type="component" value="Chromosome"/>
</dbReference>
<name>A0A346XXW9_9ACTN</name>
<evidence type="ECO:0000259" key="10">
    <source>
        <dbReference type="PROSITE" id="PS51918"/>
    </source>
</evidence>
<dbReference type="InterPro" id="IPR006638">
    <property type="entry name" value="Elp3/MiaA/NifB-like_rSAM"/>
</dbReference>
<dbReference type="KEGG" id="euz:DVS28_a2385"/>
<keyword evidence="12" id="KW-1185">Reference proteome</keyword>
<feature type="domain" description="Radical SAM core" evidence="10">
    <location>
        <begin position="1"/>
        <end position="211"/>
    </location>
</feature>
<evidence type="ECO:0000313" key="12">
    <source>
        <dbReference type="Proteomes" id="UP000264006"/>
    </source>
</evidence>
<evidence type="ECO:0000256" key="5">
    <source>
        <dbReference type="ARBA" id="ARBA00023004"/>
    </source>
</evidence>
<dbReference type="Pfam" id="PF04055">
    <property type="entry name" value="Radical_SAM"/>
    <property type="match status" value="1"/>
</dbReference>
<keyword evidence="2" id="KW-0949">S-adenosyl-L-methionine</keyword>
<evidence type="ECO:0000313" key="11">
    <source>
        <dbReference type="EMBL" id="AXV07066.1"/>
    </source>
</evidence>
<keyword evidence="8" id="KW-0501">Molybdenum cofactor biosynthesis</keyword>
<dbReference type="PANTHER" id="PTHR22960:SF0">
    <property type="entry name" value="MOLYBDENUM COFACTOR BIOSYNTHESIS PROTEIN 1"/>
    <property type="match status" value="1"/>
</dbReference>
<dbReference type="GO" id="GO:0046872">
    <property type="term" value="F:metal ion binding"/>
    <property type="evidence" value="ECO:0007669"/>
    <property type="project" value="UniProtKB-KW"/>
</dbReference>